<sequence>MNTILIFIQSETQFNELKRIPPILDKNKYKVLFCFDISNETIKHKLQNFCTEQQWTYVSLKSNLPCELIENGNITLAQNNLSTLKKNIRQYLPKLIPKTGYYWQRANSELNSFWTIHDTNNENLELLEILFSKYKVNLILVGEDGFGLNPSVYKAAHKKGIPMISIPYEFSTSKQIFESILRTPDYENLYGKQQFWNWISLLLFRKKWSRKIGGKRVLRTSGYLILAQEFFRYAPSLPWTVHGGHSRYLAAESDFMIEHYKGENIKASKIVLTGSLAFDDLYNQLKNNQNLHNAYLKTATITSNQICILSAFPGNYITDRKEFCEFKSYNDLVDYWISALKNLPNVKLLFQAHPAVTQEQRKYIESKGITLLTDDITKLITECDLLITSVSSVIRLAIVCKKPVINYDVYHFNYPDYLSAPGVIHVQDKEGFTLNINNIVSDPTKYQYYANQQAKSAAKWGNLDGQVKVRILKLIDDVIQKPKHI</sequence>
<dbReference type="GO" id="GO:0047355">
    <property type="term" value="F:CDP-glycerol glycerophosphotransferase activity"/>
    <property type="evidence" value="ECO:0007669"/>
    <property type="project" value="InterPro"/>
</dbReference>
<reference evidence="1" key="1">
    <citation type="journal article" date="2018" name="Genome Biol.">
        <title>SKESA: strategic k-mer extension for scrupulous assemblies.</title>
        <authorList>
            <person name="Souvorov A."/>
            <person name="Agarwala R."/>
            <person name="Lipman D.J."/>
        </authorList>
    </citation>
    <scope>NUCLEOTIDE SEQUENCE</scope>
    <source>
        <strain evidence="1">AZ00058701</strain>
    </source>
</reference>
<dbReference type="Pfam" id="PF04464">
    <property type="entry name" value="Glyphos_transf"/>
    <property type="match status" value="1"/>
</dbReference>
<reference evidence="1" key="2">
    <citation type="submission" date="2019-10" db="EMBL/GenBank/DDBJ databases">
        <authorList>
            <consortium name="NCBI Pathogen Detection Project"/>
        </authorList>
    </citation>
    <scope>NUCLEOTIDE SEQUENCE</scope>
    <source>
        <strain evidence="1">AZ00058701</strain>
    </source>
</reference>
<comment type="caution">
    <text evidence="2">The sequence shown here is derived from an EMBL/GenBank/DDBJ whole genome shotgun (WGS) entry which is preliminary data.</text>
</comment>
<evidence type="ECO:0000313" key="3">
    <source>
        <dbReference type="Proteomes" id="UP001071279"/>
    </source>
</evidence>
<proteinExistence type="predicted"/>
<dbReference type="EMBL" id="DACWHX010000013">
    <property type="protein sequence ID" value="HAU1880847.1"/>
    <property type="molecule type" value="Genomic_DNA"/>
</dbReference>
<name>A0AAP3MCL4_LEGPN</name>
<dbReference type="GO" id="GO:0016020">
    <property type="term" value="C:membrane"/>
    <property type="evidence" value="ECO:0007669"/>
    <property type="project" value="InterPro"/>
</dbReference>
<organism evidence="2 3">
    <name type="scientific">Legionella pneumophila</name>
    <dbReference type="NCBI Taxonomy" id="446"/>
    <lineage>
        <taxon>Bacteria</taxon>
        <taxon>Pseudomonadati</taxon>
        <taxon>Pseudomonadota</taxon>
        <taxon>Gammaproteobacteria</taxon>
        <taxon>Legionellales</taxon>
        <taxon>Legionellaceae</taxon>
        <taxon>Legionella</taxon>
    </lineage>
</organism>
<dbReference type="RefSeq" id="WP_016356993.1">
    <property type="nucleotide sequence ID" value="NZ_CAXYJC010000008.1"/>
</dbReference>
<dbReference type="AlphaFoldDB" id="A0AAP3MCL4"/>
<dbReference type="InterPro" id="IPR043148">
    <property type="entry name" value="TagF_C"/>
</dbReference>
<dbReference type="InterPro" id="IPR007554">
    <property type="entry name" value="Glycerophosphate_synth"/>
</dbReference>
<dbReference type="SUPFAM" id="SSF53756">
    <property type="entry name" value="UDP-Glycosyltransferase/glycogen phosphorylase"/>
    <property type="match status" value="1"/>
</dbReference>
<dbReference type="EMBL" id="JAPXIC010000066">
    <property type="protein sequence ID" value="MCZ4719416.1"/>
    <property type="molecule type" value="Genomic_DNA"/>
</dbReference>
<evidence type="ECO:0000313" key="1">
    <source>
        <dbReference type="EMBL" id="HAU1880847.1"/>
    </source>
</evidence>
<gene>
    <name evidence="1" type="ORF">JBJ86_11420</name>
    <name evidence="2" type="ORF">O6C86_09355</name>
</gene>
<reference evidence="2" key="3">
    <citation type="submission" date="2022-12" db="EMBL/GenBank/DDBJ databases">
        <title>Comparative genomics of Legionella pneumophila isolates from the West Bank and Germany support molecular epidemiology of Legionnaires disease.</title>
        <authorList>
            <person name="Zayed A.R."/>
            <person name="Bitar D.M."/>
            <person name="Steinert M."/>
            <person name="Lueck C."/>
            <person name="Brettar I."/>
            <person name="Hoefle M.G."/>
            <person name="Bunk B."/>
        </authorList>
    </citation>
    <scope>NUCLEOTIDE SEQUENCE</scope>
    <source>
        <strain evidence="2">H23</strain>
    </source>
</reference>
<protein>
    <submittedName>
        <fullName evidence="2">CDP-glycerol glycerophosphotransferase family protein</fullName>
    </submittedName>
</protein>
<evidence type="ECO:0000313" key="2">
    <source>
        <dbReference type="EMBL" id="MCZ4719416.1"/>
    </source>
</evidence>
<accession>A0AAP3MCL4</accession>
<dbReference type="Gene3D" id="3.40.50.12580">
    <property type="match status" value="1"/>
</dbReference>
<dbReference type="Proteomes" id="UP000866496">
    <property type="component" value="Unassembled WGS sequence"/>
</dbReference>
<dbReference type="Proteomes" id="UP001071279">
    <property type="component" value="Unassembled WGS sequence"/>
</dbReference>